<evidence type="ECO:0000256" key="7">
    <source>
        <dbReference type="PIRNR" id="PIRNR036427"/>
    </source>
</evidence>
<dbReference type="PIRSF" id="PIRSF036427">
    <property type="entry name" value="Precrrn-2_mtase"/>
    <property type="match status" value="1"/>
</dbReference>
<dbReference type="SUPFAM" id="SSF53790">
    <property type="entry name" value="Tetrapyrrole methylase"/>
    <property type="match status" value="1"/>
</dbReference>
<dbReference type="UniPathway" id="UPA00148"/>
<organism evidence="9 10">
    <name type="scientific">Heliorestis acidaminivorans</name>
    <dbReference type="NCBI Taxonomy" id="553427"/>
    <lineage>
        <taxon>Bacteria</taxon>
        <taxon>Bacillati</taxon>
        <taxon>Bacillota</taxon>
        <taxon>Clostridia</taxon>
        <taxon>Eubacteriales</taxon>
        <taxon>Heliobacteriaceae</taxon>
        <taxon>Heliorestis</taxon>
    </lineage>
</organism>
<accession>A0A6I0F363</accession>
<dbReference type="PANTHER" id="PTHR43467">
    <property type="entry name" value="COBALT-PRECORRIN-2 C(20)-METHYLTRANSFERASE"/>
    <property type="match status" value="1"/>
</dbReference>
<dbReference type="InterPro" id="IPR014777">
    <property type="entry name" value="4pyrrole_Mease_sub1"/>
</dbReference>
<dbReference type="AlphaFoldDB" id="A0A6I0F363"/>
<dbReference type="GO" id="GO:0009236">
    <property type="term" value="P:cobalamin biosynthetic process"/>
    <property type="evidence" value="ECO:0007669"/>
    <property type="project" value="UniProtKB-UniRule"/>
</dbReference>
<reference evidence="9 10" key="1">
    <citation type="submission" date="2019-10" db="EMBL/GenBank/DDBJ databases">
        <title>Whole-genome sequence of the extremophile Heliorestis acidaminivorans DSM 24790.</title>
        <authorList>
            <person name="Kyndt J.A."/>
            <person name="Meyer T.E."/>
        </authorList>
    </citation>
    <scope>NUCLEOTIDE SEQUENCE [LARGE SCALE GENOMIC DNA]</scope>
    <source>
        <strain evidence="9 10">DSM 24790</strain>
    </source>
</reference>
<feature type="domain" description="Tetrapyrrole methylase" evidence="8">
    <location>
        <begin position="5"/>
        <end position="213"/>
    </location>
</feature>
<dbReference type="PANTHER" id="PTHR43467:SF2">
    <property type="entry name" value="COBALT-PRECORRIN-2 C(20)-METHYLTRANSFERASE"/>
    <property type="match status" value="1"/>
</dbReference>
<evidence type="ECO:0000259" key="8">
    <source>
        <dbReference type="Pfam" id="PF00590"/>
    </source>
</evidence>
<dbReference type="RefSeq" id="WP_151617626.1">
    <property type="nucleotide sequence ID" value="NZ_WBXO01000001.1"/>
</dbReference>
<dbReference type="GO" id="GO:0032259">
    <property type="term" value="P:methylation"/>
    <property type="evidence" value="ECO:0007669"/>
    <property type="project" value="UniProtKB-KW"/>
</dbReference>
<keyword evidence="4 9" id="KW-0489">Methyltransferase</keyword>
<evidence type="ECO:0000256" key="2">
    <source>
        <dbReference type="ARBA" id="ARBA00005879"/>
    </source>
</evidence>
<proteinExistence type="inferred from homology"/>
<protein>
    <submittedName>
        <fullName evidence="9">Precorrin-2 C(20)-methyltransferase</fullName>
        <ecNumber evidence="9">2.1.1.130</ecNumber>
    </submittedName>
</protein>
<dbReference type="Proteomes" id="UP000468766">
    <property type="component" value="Unassembled WGS sequence"/>
</dbReference>
<keyword evidence="3" id="KW-0169">Cobalamin biosynthesis</keyword>
<dbReference type="NCBIfam" id="TIGR01467">
    <property type="entry name" value="cobI_cbiL"/>
    <property type="match status" value="1"/>
</dbReference>
<evidence type="ECO:0000256" key="1">
    <source>
        <dbReference type="ARBA" id="ARBA00004953"/>
    </source>
</evidence>
<dbReference type="InterPro" id="IPR014776">
    <property type="entry name" value="4pyrrole_Mease_sub2"/>
</dbReference>
<comment type="pathway">
    <text evidence="1">Cofactor biosynthesis; adenosylcobalamin biosynthesis.</text>
</comment>
<dbReference type="GO" id="GO:0030788">
    <property type="term" value="F:precorrin-2 C20-methyltransferase activity"/>
    <property type="evidence" value="ECO:0007669"/>
    <property type="project" value="UniProtKB-EC"/>
</dbReference>
<evidence type="ECO:0000256" key="4">
    <source>
        <dbReference type="ARBA" id="ARBA00022603"/>
    </source>
</evidence>
<name>A0A6I0F363_9FIRM</name>
<dbReference type="InterPro" id="IPR012382">
    <property type="entry name" value="CobI/CbiL"/>
</dbReference>
<comment type="caution">
    <text evidence="9">The sequence shown here is derived from an EMBL/GenBank/DDBJ whole genome shotgun (WGS) entry which is preliminary data.</text>
</comment>
<dbReference type="InterPro" id="IPR000878">
    <property type="entry name" value="4pyrrol_Mease"/>
</dbReference>
<keyword evidence="10" id="KW-1185">Reference proteome</keyword>
<dbReference type="Gene3D" id="3.30.950.10">
    <property type="entry name" value="Methyltransferase, Cobalt-precorrin-4 Transmethylase, Domain 2"/>
    <property type="match status" value="1"/>
</dbReference>
<evidence type="ECO:0000256" key="3">
    <source>
        <dbReference type="ARBA" id="ARBA00022573"/>
    </source>
</evidence>
<keyword evidence="6" id="KW-0949">S-adenosyl-L-methionine</keyword>
<gene>
    <name evidence="9" type="primary">cobI</name>
    <name evidence="9" type="ORF">F9B85_00300</name>
</gene>
<comment type="similarity">
    <text evidence="2 7">Belongs to the precorrin methyltransferase family.</text>
</comment>
<evidence type="ECO:0000313" key="10">
    <source>
        <dbReference type="Proteomes" id="UP000468766"/>
    </source>
</evidence>
<dbReference type="EC" id="2.1.1.130" evidence="9"/>
<dbReference type="CDD" id="cd11645">
    <property type="entry name" value="Precorrin_2_C20_MT"/>
    <property type="match status" value="1"/>
</dbReference>
<evidence type="ECO:0000256" key="5">
    <source>
        <dbReference type="ARBA" id="ARBA00022679"/>
    </source>
</evidence>
<dbReference type="OrthoDB" id="9804789at2"/>
<dbReference type="InterPro" id="IPR006364">
    <property type="entry name" value="CobI/CbiL/CobIJ_dom"/>
</dbReference>
<dbReference type="EMBL" id="WBXO01000001">
    <property type="protein sequence ID" value="KAB2954180.1"/>
    <property type="molecule type" value="Genomic_DNA"/>
</dbReference>
<dbReference type="Gene3D" id="3.40.1010.10">
    <property type="entry name" value="Cobalt-precorrin-4 Transmethylase, Domain 1"/>
    <property type="match status" value="1"/>
</dbReference>
<sequence>MALGRLYGIGVGPGDPELLTRKAYRILQEVEVIFTPQGKKGRESQALTIIKELITENTTVIPLDLPMTQDQAILEKAWQEGASQIYKVLQTKDCAFVTIGDSLLYSTYGYLLQALQKKDKNIVIESVPGITSFSAAASRLNVTLAEGKEPLVIIPALGETEELRTYIESFPNLVLLKAASSFDEIYKILEDEGRLSSSYFISRCGMAEEHIEKDLSKLQGKKLDYLSLLLVKKEAKA</sequence>
<keyword evidence="5 9" id="KW-0808">Transferase</keyword>
<evidence type="ECO:0000256" key="6">
    <source>
        <dbReference type="ARBA" id="ARBA00022691"/>
    </source>
</evidence>
<evidence type="ECO:0000313" key="9">
    <source>
        <dbReference type="EMBL" id="KAB2954180.1"/>
    </source>
</evidence>
<dbReference type="InterPro" id="IPR035996">
    <property type="entry name" value="4pyrrol_Methylase_sf"/>
</dbReference>
<dbReference type="Pfam" id="PF00590">
    <property type="entry name" value="TP_methylase"/>
    <property type="match status" value="1"/>
</dbReference>